<keyword evidence="4 6" id="KW-1133">Transmembrane helix</keyword>
<keyword evidence="3 6" id="KW-0812">Transmembrane</keyword>
<evidence type="ECO:0000256" key="4">
    <source>
        <dbReference type="ARBA" id="ARBA00022989"/>
    </source>
</evidence>
<evidence type="ECO:0000259" key="7">
    <source>
        <dbReference type="Pfam" id="PF10035"/>
    </source>
</evidence>
<accession>A0A368KY69</accession>
<evidence type="ECO:0000313" key="10">
    <source>
        <dbReference type="Proteomes" id="UP000253562"/>
    </source>
</evidence>
<protein>
    <submittedName>
        <fullName evidence="9">DUF2179 domain-containing protein</fullName>
    </submittedName>
</protein>
<dbReference type="Proteomes" id="UP000253562">
    <property type="component" value="Unassembled WGS sequence"/>
</dbReference>
<evidence type="ECO:0000256" key="6">
    <source>
        <dbReference type="SAM" id="Phobius"/>
    </source>
</evidence>
<evidence type="ECO:0000256" key="1">
    <source>
        <dbReference type="ARBA" id="ARBA00004651"/>
    </source>
</evidence>
<evidence type="ECO:0000313" key="9">
    <source>
        <dbReference type="EMBL" id="RCS54152.1"/>
    </source>
</evidence>
<dbReference type="InterPro" id="IPR044035">
    <property type="entry name" value="DUF5698"/>
</dbReference>
<comment type="subcellular location">
    <subcellularLocation>
        <location evidence="1">Cell membrane</location>
        <topology evidence="1">Multi-pass membrane protein</topology>
    </subcellularLocation>
</comment>
<feature type="domain" description="DUF2179" evidence="7">
    <location>
        <begin position="130"/>
        <end position="178"/>
    </location>
</feature>
<feature type="domain" description="DUF5698" evidence="8">
    <location>
        <begin position="36"/>
        <end position="94"/>
    </location>
</feature>
<evidence type="ECO:0000256" key="5">
    <source>
        <dbReference type="ARBA" id="ARBA00023136"/>
    </source>
</evidence>
<organism evidence="9 10">
    <name type="scientific">Bremerella cremea</name>
    <dbReference type="NCBI Taxonomy" id="1031537"/>
    <lineage>
        <taxon>Bacteria</taxon>
        <taxon>Pseudomonadati</taxon>
        <taxon>Planctomycetota</taxon>
        <taxon>Planctomycetia</taxon>
        <taxon>Pirellulales</taxon>
        <taxon>Pirellulaceae</taxon>
        <taxon>Bremerella</taxon>
    </lineage>
</organism>
<proteinExistence type="predicted"/>
<dbReference type="PANTHER" id="PTHR40060">
    <property type="entry name" value="UPF0316 PROTEIN YEBE"/>
    <property type="match status" value="1"/>
</dbReference>
<comment type="caution">
    <text evidence="9">The sequence shown here is derived from an EMBL/GenBank/DDBJ whole genome shotgun (WGS) entry which is preliminary data.</text>
</comment>
<keyword evidence="2" id="KW-1003">Cell membrane</keyword>
<gene>
    <name evidence="9" type="ORF">DTL42_03100</name>
</gene>
<feature type="transmembrane region" description="Helical" evidence="6">
    <location>
        <begin position="76"/>
        <end position="94"/>
    </location>
</feature>
<reference evidence="9 10" key="1">
    <citation type="submission" date="2018-07" db="EMBL/GenBank/DDBJ databases">
        <title>Comparative genomes isolates from brazilian mangrove.</title>
        <authorList>
            <person name="De Araujo J.E."/>
            <person name="Taketani R.G."/>
            <person name="Silva M.C.P."/>
            <person name="Lourenco M.V."/>
            <person name="Oliveira V.M."/>
            <person name="Andreote F.D."/>
        </authorList>
    </citation>
    <scope>NUCLEOTIDE SEQUENCE [LARGE SCALE GENOMIC DNA]</scope>
    <source>
        <strain evidence="9 10">HEX PRIS-MGV</strain>
    </source>
</reference>
<evidence type="ECO:0000256" key="2">
    <source>
        <dbReference type="ARBA" id="ARBA00022475"/>
    </source>
</evidence>
<keyword evidence="5 6" id="KW-0472">Membrane</keyword>
<dbReference type="Pfam" id="PF10035">
    <property type="entry name" value="DUF2179"/>
    <property type="match status" value="1"/>
</dbReference>
<evidence type="ECO:0000259" key="8">
    <source>
        <dbReference type="Pfam" id="PF18955"/>
    </source>
</evidence>
<dbReference type="GO" id="GO:0005886">
    <property type="term" value="C:plasma membrane"/>
    <property type="evidence" value="ECO:0007669"/>
    <property type="project" value="UniProtKB-SubCell"/>
</dbReference>
<feature type="transmembrane region" description="Helical" evidence="6">
    <location>
        <begin position="49"/>
        <end position="70"/>
    </location>
</feature>
<dbReference type="InterPro" id="IPR019264">
    <property type="entry name" value="DUF2179"/>
</dbReference>
<sequence>MYSAKVVQMEWIAELPTWIVFLLVFSVRIVDVSIGTLRTISVVQGRMALSVFLGFFEVLIWIAALSQVMVGVSDNPILMVAYAGGFAVGNAVGIRLERALALGAVVVRLITSLNEEDSDVVHALRHAGFRVTTFEGEGHEGAVNLIYIRCQRRELKSLLKTVKKLRPKIFYTVEPVQEQSERMAEALPHSTGWRSAFKMK</sequence>
<dbReference type="CDD" id="cd16381">
    <property type="entry name" value="YitT_C_like_1"/>
    <property type="match status" value="1"/>
</dbReference>
<name>A0A368KY69_9BACT</name>
<dbReference type="PANTHER" id="PTHR40060:SF1">
    <property type="entry name" value="UPF0316 PROTEIN YEBE"/>
    <property type="match status" value="1"/>
</dbReference>
<feature type="transmembrane region" description="Helical" evidence="6">
    <location>
        <begin position="15"/>
        <end position="37"/>
    </location>
</feature>
<dbReference type="NCBIfam" id="NF003191">
    <property type="entry name" value="PRK04164.1-2"/>
    <property type="match status" value="1"/>
</dbReference>
<dbReference type="InterPro" id="IPR022930">
    <property type="entry name" value="UPF0316"/>
</dbReference>
<dbReference type="EMBL" id="QPEX01000010">
    <property type="protein sequence ID" value="RCS54152.1"/>
    <property type="molecule type" value="Genomic_DNA"/>
</dbReference>
<evidence type="ECO:0000256" key="3">
    <source>
        <dbReference type="ARBA" id="ARBA00022692"/>
    </source>
</evidence>
<dbReference type="AlphaFoldDB" id="A0A368KY69"/>
<dbReference type="Pfam" id="PF18955">
    <property type="entry name" value="DUF5698"/>
    <property type="match status" value="1"/>
</dbReference>